<organism evidence="5">
    <name type="scientific">Salix viminalis</name>
    <name type="common">Common osier</name>
    <name type="synonym">Basket willow</name>
    <dbReference type="NCBI Taxonomy" id="40686"/>
    <lineage>
        <taxon>Eukaryota</taxon>
        <taxon>Viridiplantae</taxon>
        <taxon>Streptophyta</taxon>
        <taxon>Embryophyta</taxon>
        <taxon>Tracheophyta</taxon>
        <taxon>Spermatophyta</taxon>
        <taxon>Magnoliopsida</taxon>
        <taxon>eudicotyledons</taxon>
        <taxon>Gunneridae</taxon>
        <taxon>Pentapetalae</taxon>
        <taxon>rosids</taxon>
        <taxon>fabids</taxon>
        <taxon>Malpighiales</taxon>
        <taxon>Salicaceae</taxon>
        <taxon>Saliceae</taxon>
        <taxon>Salix</taxon>
    </lineage>
</organism>
<dbReference type="AlphaFoldDB" id="A0A6N2L576"/>
<keyword evidence="2" id="KW-0677">Repeat</keyword>
<keyword evidence="4" id="KW-0862">Zinc</keyword>
<dbReference type="GO" id="GO:0008270">
    <property type="term" value="F:zinc ion binding"/>
    <property type="evidence" value="ECO:0007669"/>
    <property type="project" value="UniProtKB-KW"/>
</dbReference>
<dbReference type="InterPro" id="IPR012677">
    <property type="entry name" value="Nucleotide-bd_a/b_plait_sf"/>
</dbReference>
<dbReference type="InterPro" id="IPR009145">
    <property type="entry name" value="U2AF_small"/>
</dbReference>
<evidence type="ECO:0000256" key="4">
    <source>
        <dbReference type="ARBA" id="ARBA00022833"/>
    </source>
</evidence>
<keyword evidence="3" id="KW-0863">Zinc-finger</keyword>
<dbReference type="EMBL" id="CAADRP010001112">
    <property type="protein sequence ID" value="VFU36113.1"/>
    <property type="molecule type" value="Genomic_DNA"/>
</dbReference>
<dbReference type="InterPro" id="IPR035979">
    <property type="entry name" value="RBD_domain_sf"/>
</dbReference>
<dbReference type="GO" id="GO:0089701">
    <property type="term" value="C:U2AF complex"/>
    <property type="evidence" value="ECO:0007669"/>
    <property type="project" value="InterPro"/>
</dbReference>
<proteinExistence type="predicted"/>
<dbReference type="SUPFAM" id="SSF54928">
    <property type="entry name" value="RNA-binding domain, RBD"/>
    <property type="match status" value="1"/>
</dbReference>
<gene>
    <name evidence="5" type="ORF">SVIM_LOCUS180451</name>
</gene>
<dbReference type="GO" id="GO:0003723">
    <property type="term" value="F:RNA binding"/>
    <property type="evidence" value="ECO:0007669"/>
    <property type="project" value="InterPro"/>
</dbReference>
<name>A0A6N2L576_SALVM</name>
<evidence type="ECO:0000256" key="2">
    <source>
        <dbReference type="ARBA" id="ARBA00022737"/>
    </source>
</evidence>
<protein>
    <recommendedName>
        <fullName evidence="6">RRM domain-containing protein</fullName>
    </recommendedName>
</protein>
<evidence type="ECO:0000313" key="5">
    <source>
        <dbReference type="EMBL" id="VFU36113.1"/>
    </source>
</evidence>
<dbReference type="GO" id="GO:0000398">
    <property type="term" value="P:mRNA splicing, via spliceosome"/>
    <property type="evidence" value="ECO:0007669"/>
    <property type="project" value="InterPro"/>
</dbReference>
<evidence type="ECO:0000256" key="1">
    <source>
        <dbReference type="ARBA" id="ARBA00022723"/>
    </source>
</evidence>
<evidence type="ECO:0008006" key="6">
    <source>
        <dbReference type="Google" id="ProtNLM"/>
    </source>
</evidence>
<dbReference type="Gene3D" id="3.30.70.330">
    <property type="match status" value="1"/>
</dbReference>
<reference evidence="5" key="1">
    <citation type="submission" date="2019-03" db="EMBL/GenBank/DDBJ databases">
        <authorList>
            <person name="Mank J."/>
            <person name="Almeida P."/>
        </authorList>
    </citation>
    <scope>NUCLEOTIDE SEQUENCE</scope>
    <source>
        <strain evidence="5">78183</strain>
    </source>
</reference>
<accession>A0A6N2L576</accession>
<evidence type="ECO:0000256" key="3">
    <source>
        <dbReference type="ARBA" id="ARBA00022771"/>
    </source>
</evidence>
<dbReference type="PANTHER" id="PTHR12620">
    <property type="entry name" value="U2 SNRNP AUXILIARY FACTOR, SMALL SUBUNIT"/>
    <property type="match status" value="1"/>
</dbReference>
<keyword evidence="1" id="KW-0479">Metal-binding</keyword>
<sequence>MAEHLASIFGAEKDRVSCPFYSRPELVDTVTNALVSTPNHARPYSFLIKHELSKYGEIESLNVRDNLADHLVGDVNVQFREQERASNALQNLTGRRLRVSLRLLGLVSEDLSDCSSKSSGSRLTVPSDQVRSSQLRSSVLSGPLYSDHVVRRSIRYFDICSLCEIW</sequence>